<dbReference type="EMBL" id="WVTA01000011">
    <property type="protein sequence ID" value="KAK3203580.1"/>
    <property type="molecule type" value="Genomic_DNA"/>
</dbReference>
<dbReference type="InterPro" id="IPR029045">
    <property type="entry name" value="ClpP/crotonase-like_dom_sf"/>
</dbReference>
<evidence type="ECO:0000256" key="1">
    <source>
        <dbReference type="ARBA" id="ARBA00004685"/>
    </source>
</evidence>
<reference evidence="6 7" key="1">
    <citation type="submission" date="2021-02" db="EMBL/GenBank/DDBJ databases">
        <title>Genome assembly of Pseudopithomyces chartarum.</title>
        <authorList>
            <person name="Jauregui R."/>
            <person name="Singh J."/>
            <person name="Voisey C."/>
        </authorList>
    </citation>
    <scope>NUCLEOTIDE SEQUENCE [LARGE SCALE GENOMIC DNA]</scope>
    <source>
        <strain evidence="6 7">AGR01</strain>
    </source>
</reference>
<dbReference type="PANTHER" id="PTHR11941:SF54">
    <property type="entry name" value="ENOYL-COA HYDRATASE, MITOCHONDRIAL"/>
    <property type="match status" value="1"/>
</dbReference>
<evidence type="ECO:0000313" key="6">
    <source>
        <dbReference type="EMBL" id="KAK3203580.1"/>
    </source>
</evidence>
<dbReference type="CDD" id="cd06558">
    <property type="entry name" value="crotonase-like"/>
    <property type="match status" value="1"/>
</dbReference>
<evidence type="ECO:0000256" key="2">
    <source>
        <dbReference type="ARBA" id="ARBA00005254"/>
    </source>
</evidence>
<proteinExistence type="inferred from homology"/>
<evidence type="ECO:0000256" key="4">
    <source>
        <dbReference type="ARBA" id="ARBA00023239"/>
    </source>
</evidence>
<evidence type="ECO:0008006" key="8">
    <source>
        <dbReference type="Google" id="ProtNLM"/>
    </source>
</evidence>
<sequence>MEPANNNSDLVVVSKRETGVAVIELNRARKRNALSQELIDELNGVLRRLDRDADVRVMILTSSGDGPFCAGADIQELANISTVEAHRIGWLKDLEDNFTALRKPIIAAVRGFAYGGGFEVALMCDMLYASADTRFGFPEIKLGTIPGAGGTQRLTRAIGKQKAMQLILTGASVPALDMERWGIVTQVVSPDEDVVEEAIKLAVSIAAFSVPVVGLAKQAVKAAETTTLREGLELERTLYYSSFSLTDCKEGIAAFLQKRSPSFVDQ</sequence>
<dbReference type="InterPro" id="IPR014748">
    <property type="entry name" value="Enoyl-CoA_hydra_C"/>
</dbReference>
<dbReference type="SUPFAM" id="SSF52096">
    <property type="entry name" value="ClpP/crotonase"/>
    <property type="match status" value="1"/>
</dbReference>
<keyword evidence="7" id="KW-1185">Reference proteome</keyword>
<accession>A0AAN6LVN0</accession>
<keyword evidence="3" id="KW-0843">Virulence</keyword>
<dbReference type="FunFam" id="1.10.12.10:FF:000001">
    <property type="entry name" value="Probable enoyl-CoA hydratase, mitochondrial"/>
    <property type="match status" value="1"/>
</dbReference>
<gene>
    <name evidence="6" type="ORF">GRF29_112g1698254</name>
</gene>
<evidence type="ECO:0000256" key="5">
    <source>
        <dbReference type="RuleBase" id="RU003707"/>
    </source>
</evidence>
<dbReference type="AlphaFoldDB" id="A0AAN6LVN0"/>
<evidence type="ECO:0000313" key="7">
    <source>
        <dbReference type="Proteomes" id="UP001280581"/>
    </source>
</evidence>
<dbReference type="GO" id="GO:0016836">
    <property type="term" value="F:hydro-lyase activity"/>
    <property type="evidence" value="ECO:0007669"/>
    <property type="project" value="UniProtKB-ARBA"/>
</dbReference>
<keyword evidence="4" id="KW-0456">Lyase</keyword>
<evidence type="ECO:0000256" key="3">
    <source>
        <dbReference type="ARBA" id="ARBA00023026"/>
    </source>
</evidence>
<comment type="pathway">
    <text evidence="1">Mycotoxin biosynthesis.</text>
</comment>
<dbReference type="Gene3D" id="1.10.12.10">
    <property type="entry name" value="Lyase 2-enoyl-coa Hydratase, Chain A, domain 2"/>
    <property type="match status" value="1"/>
</dbReference>
<comment type="caution">
    <text evidence="6">The sequence shown here is derived from an EMBL/GenBank/DDBJ whole genome shotgun (WGS) entry which is preliminary data.</text>
</comment>
<dbReference type="InterPro" id="IPR001753">
    <property type="entry name" value="Enoyl-CoA_hydra/iso"/>
</dbReference>
<dbReference type="GO" id="GO:0005739">
    <property type="term" value="C:mitochondrion"/>
    <property type="evidence" value="ECO:0007669"/>
    <property type="project" value="TreeGrafter"/>
</dbReference>
<dbReference type="Proteomes" id="UP001280581">
    <property type="component" value="Unassembled WGS sequence"/>
</dbReference>
<protein>
    <recommendedName>
        <fullName evidence="8">Enoyl-CoA hydratase</fullName>
    </recommendedName>
</protein>
<organism evidence="6 7">
    <name type="scientific">Pseudopithomyces chartarum</name>
    <dbReference type="NCBI Taxonomy" id="1892770"/>
    <lineage>
        <taxon>Eukaryota</taxon>
        <taxon>Fungi</taxon>
        <taxon>Dikarya</taxon>
        <taxon>Ascomycota</taxon>
        <taxon>Pezizomycotina</taxon>
        <taxon>Dothideomycetes</taxon>
        <taxon>Pleosporomycetidae</taxon>
        <taxon>Pleosporales</taxon>
        <taxon>Massarineae</taxon>
        <taxon>Didymosphaeriaceae</taxon>
        <taxon>Pseudopithomyces</taxon>
    </lineage>
</organism>
<dbReference type="PANTHER" id="PTHR11941">
    <property type="entry name" value="ENOYL-COA HYDRATASE-RELATED"/>
    <property type="match status" value="1"/>
</dbReference>
<dbReference type="FunFam" id="3.90.226.10:FF:000009">
    <property type="entry name" value="Carnitinyl-CoA dehydratase"/>
    <property type="match status" value="1"/>
</dbReference>
<dbReference type="GO" id="GO:0006635">
    <property type="term" value="P:fatty acid beta-oxidation"/>
    <property type="evidence" value="ECO:0007669"/>
    <property type="project" value="TreeGrafter"/>
</dbReference>
<dbReference type="PROSITE" id="PS00166">
    <property type="entry name" value="ENOYL_COA_HYDRATASE"/>
    <property type="match status" value="1"/>
</dbReference>
<dbReference type="InterPro" id="IPR018376">
    <property type="entry name" value="Enoyl-CoA_hyd/isom_CS"/>
</dbReference>
<dbReference type="Gene3D" id="3.90.226.10">
    <property type="entry name" value="2-enoyl-CoA Hydratase, Chain A, domain 1"/>
    <property type="match status" value="1"/>
</dbReference>
<name>A0AAN6LVN0_9PLEO</name>
<dbReference type="Pfam" id="PF00378">
    <property type="entry name" value="ECH_1"/>
    <property type="match status" value="1"/>
</dbReference>
<comment type="similarity">
    <text evidence="2 5">Belongs to the enoyl-CoA hydratase/isomerase family.</text>
</comment>